<feature type="non-terminal residue" evidence="1">
    <location>
        <position position="24"/>
    </location>
</feature>
<gene>
    <name evidence="1" type="ORF">METZ01_LOCUS262102</name>
</gene>
<organism evidence="1">
    <name type="scientific">marine metagenome</name>
    <dbReference type="NCBI Taxonomy" id="408172"/>
    <lineage>
        <taxon>unclassified sequences</taxon>
        <taxon>metagenomes</taxon>
        <taxon>ecological metagenomes</taxon>
    </lineage>
</organism>
<feature type="non-terminal residue" evidence="1">
    <location>
        <position position="1"/>
    </location>
</feature>
<accession>A0A382JBX9</accession>
<dbReference type="AlphaFoldDB" id="A0A382JBX9"/>
<evidence type="ECO:0000313" key="1">
    <source>
        <dbReference type="EMBL" id="SVC09248.1"/>
    </source>
</evidence>
<proteinExistence type="predicted"/>
<protein>
    <submittedName>
        <fullName evidence="1">Uncharacterized protein</fullName>
    </submittedName>
</protein>
<dbReference type="EMBL" id="UINC01073116">
    <property type="protein sequence ID" value="SVC09248.1"/>
    <property type="molecule type" value="Genomic_DNA"/>
</dbReference>
<name>A0A382JBX9_9ZZZZ</name>
<sequence>VVSNAVLSQVEALREQLNHHNYLY</sequence>
<reference evidence="1" key="1">
    <citation type="submission" date="2018-05" db="EMBL/GenBank/DDBJ databases">
        <authorList>
            <person name="Lanie J.A."/>
            <person name="Ng W.-L."/>
            <person name="Kazmierczak K.M."/>
            <person name="Andrzejewski T.M."/>
            <person name="Davidsen T.M."/>
            <person name="Wayne K.J."/>
            <person name="Tettelin H."/>
            <person name="Glass J.I."/>
            <person name="Rusch D."/>
            <person name="Podicherti R."/>
            <person name="Tsui H.-C.T."/>
            <person name="Winkler M.E."/>
        </authorList>
    </citation>
    <scope>NUCLEOTIDE SEQUENCE</scope>
</reference>